<name>A0A9P5MRX6_9AGAM</name>
<feature type="compositionally biased region" description="Polar residues" evidence="1">
    <location>
        <begin position="22"/>
        <end position="32"/>
    </location>
</feature>
<dbReference type="EMBL" id="WHVB01000015">
    <property type="protein sequence ID" value="KAF8476359.1"/>
    <property type="molecule type" value="Genomic_DNA"/>
</dbReference>
<dbReference type="Proteomes" id="UP000759537">
    <property type="component" value="Unassembled WGS sequence"/>
</dbReference>
<keyword evidence="3" id="KW-1185">Reference proteome</keyword>
<feature type="compositionally biased region" description="Basic and acidic residues" evidence="1">
    <location>
        <begin position="88"/>
        <end position="104"/>
    </location>
</feature>
<feature type="compositionally biased region" description="Polar residues" evidence="1">
    <location>
        <begin position="248"/>
        <end position="262"/>
    </location>
</feature>
<accession>A0A9P5MRX6</accession>
<protein>
    <submittedName>
        <fullName evidence="2">Uncharacterized protein</fullName>
    </submittedName>
</protein>
<evidence type="ECO:0000313" key="3">
    <source>
        <dbReference type="Proteomes" id="UP000759537"/>
    </source>
</evidence>
<comment type="caution">
    <text evidence="2">The sequence shown here is derived from an EMBL/GenBank/DDBJ whole genome shotgun (WGS) entry which is preliminary data.</text>
</comment>
<evidence type="ECO:0000313" key="2">
    <source>
        <dbReference type="EMBL" id="KAF8476359.1"/>
    </source>
</evidence>
<reference evidence="2" key="1">
    <citation type="submission" date="2019-10" db="EMBL/GenBank/DDBJ databases">
        <authorList>
            <consortium name="DOE Joint Genome Institute"/>
            <person name="Kuo A."/>
            <person name="Miyauchi S."/>
            <person name="Kiss E."/>
            <person name="Drula E."/>
            <person name="Kohler A."/>
            <person name="Sanchez-Garcia M."/>
            <person name="Andreopoulos B."/>
            <person name="Barry K.W."/>
            <person name="Bonito G."/>
            <person name="Buee M."/>
            <person name="Carver A."/>
            <person name="Chen C."/>
            <person name="Cichocki N."/>
            <person name="Clum A."/>
            <person name="Culley D."/>
            <person name="Crous P.W."/>
            <person name="Fauchery L."/>
            <person name="Girlanda M."/>
            <person name="Hayes R."/>
            <person name="Keri Z."/>
            <person name="LaButti K."/>
            <person name="Lipzen A."/>
            <person name="Lombard V."/>
            <person name="Magnuson J."/>
            <person name="Maillard F."/>
            <person name="Morin E."/>
            <person name="Murat C."/>
            <person name="Nolan M."/>
            <person name="Ohm R."/>
            <person name="Pangilinan J."/>
            <person name="Pereira M."/>
            <person name="Perotto S."/>
            <person name="Peter M."/>
            <person name="Riley R."/>
            <person name="Sitrit Y."/>
            <person name="Stielow B."/>
            <person name="Szollosi G."/>
            <person name="Zifcakova L."/>
            <person name="Stursova M."/>
            <person name="Spatafora J.W."/>
            <person name="Tedersoo L."/>
            <person name="Vaario L.-M."/>
            <person name="Yamada A."/>
            <person name="Yan M."/>
            <person name="Wang P."/>
            <person name="Xu J."/>
            <person name="Bruns T."/>
            <person name="Baldrian P."/>
            <person name="Vilgalys R."/>
            <person name="Henrissat B."/>
            <person name="Grigoriev I.V."/>
            <person name="Hibbett D."/>
            <person name="Nagy L.G."/>
            <person name="Martin F.M."/>
        </authorList>
    </citation>
    <scope>NUCLEOTIDE SEQUENCE</scope>
    <source>
        <strain evidence="2">Prilba</strain>
    </source>
</reference>
<gene>
    <name evidence="2" type="ORF">DFH94DRAFT_758739</name>
</gene>
<organism evidence="2 3">
    <name type="scientific">Russula ochroleuca</name>
    <dbReference type="NCBI Taxonomy" id="152965"/>
    <lineage>
        <taxon>Eukaryota</taxon>
        <taxon>Fungi</taxon>
        <taxon>Dikarya</taxon>
        <taxon>Basidiomycota</taxon>
        <taxon>Agaricomycotina</taxon>
        <taxon>Agaricomycetes</taxon>
        <taxon>Russulales</taxon>
        <taxon>Russulaceae</taxon>
        <taxon>Russula</taxon>
    </lineage>
</organism>
<dbReference type="OrthoDB" id="10574920at2759"/>
<reference evidence="2" key="2">
    <citation type="journal article" date="2020" name="Nat. Commun.">
        <title>Large-scale genome sequencing of mycorrhizal fungi provides insights into the early evolution of symbiotic traits.</title>
        <authorList>
            <person name="Miyauchi S."/>
            <person name="Kiss E."/>
            <person name="Kuo A."/>
            <person name="Drula E."/>
            <person name="Kohler A."/>
            <person name="Sanchez-Garcia M."/>
            <person name="Morin E."/>
            <person name="Andreopoulos B."/>
            <person name="Barry K.W."/>
            <person name="Bonito G."/>
            <person name="Buee M."/>
            <person name="Carver A."/>
            <person name="Chen C."/>
            <person name="Cichocki N."/>
            <person name="Clum A."/>
            <person name="Culley D."/>
            <person name="Crous P.W."/>
            <person name="Fauchery L."/>
            <person name="Girlanda M."/>
            <person name="Hayes R.D."/>
            <person name="Keri Z."/>
            <person name="LaButti K."/>
            <person name="Lipzen A."/>
            <person name="Lombard V."/>
            <person name="Magnuson J."/>
            <person name="Maillard F."/>
            <person name="Murat C."/>
            <person name="Nolan M."/>
            <person name="Ohm R.A."/>
            <person name="Pangilinan J."/>
            <person name="Pereira M.F."/>
            <person name="Perotto S."/>
            <person name="Peter M."/>
            <person name="Pfister S."/>
            <person name="Riley R."/>
            <person name="Sitrit Y."/>
            <person name="Stielow J.B."/>
            <person name="Szollosi G."/>
            <person name="Zifcakova L."/>
            <person name="Stursova M."/>
            <person name="Spatafora J.W."/>
            <person name="Tedersoo L."/>
            <person name="Vaario L.M."/>
            <person name="Yamada A."/>
            <person name="Yan M."/>
            <person name="Wang P."/>
            <person name="Xu J."/>
            <person name="Bruns T."/>
            <person name="Baldrian P."/>
            <person name="Vilgalys R."/>
            <person name="Dunand C."/>
            <person name="Henrissat B."/>
            <person name="Grigoriev I.V."/>
            <person name="Hibbett D."/>
            <person name="Nagy L.G."/>
            <person name="Martin F.M."/>
        </authorList>
    </citation>
    <scope>NUCLEOTIDE SEQUENCE</scope>
    <source>
        <strain evidence="2">Prilba</strain>
    </source>
</reference>
<feature type="compositionally biased region" description="Basic and acidic residues" evidence="1">
    <location>
        <begin position="233"/>
        <end position="246"/>
    </location>
</feature>
<evidence type="ECO:0000256" key="1">
    <source>
        <dbReference type="SAM" id="MobiDB-lite"/>
    </source>
</evidence>
<proteinExistence type="predicted"/>
<dbReference type="AlphaFoldDB" id="A0A9P5MRX6"/>
<feature type="region of interest" description="Disordered" evidence="1">
    <location>
        <begin position="1"/>
        <end position="367"/>
    </location>
</feature>
<sequence>MESTRGQDDDTPQPPSPPDVMSKSTNIFQSRTKLTDFGSHRVTNGPTPQGRPSPSAPDMADMASSRMHTSRDTLPYEPQTPSRGTAFESHHPPDEDRGKARPDEQGLTDPSAAQHGPPAPEEHTPATTLPLLQGSTDPSATLYKPPAPPEHIPAMTEPPSSQQERNPSAIPHRLPVPPATTDPLTPQPVSGPRQSDRSNSHVQGNEGVDRAAEQAVGGPLPGSQVRKVIRRLVRPDEHENSLHPEILESQQISSRPNPTTSSEVRDGPVTAQPVPLGLYHPLAQNRRGDQLYGLTHTESRGGLPPPGQRRGLSKKREDAGQSREVGVPHEVGLPREVELPLEVALPREGGRSPPGPRAQSPEKRASFWCCC</sequence>